<dbReference type="Proteomes" id="UP000003980">
    <property type="component" value="Unassembled WGS sequence"/>
</dbReference>
<dbReference type="STRING" id="671065.MetMK1DRAFT_00019270"/>
<evidence type="ECO:0000259" key="6">
    <source>
        <dbReference type="Pfam" id="PF00501"/>
    </source>
</evidence>
<dbReference type="GO" id="GO:0003987">
    <property type="term" value="F:acetate-CoA ligase activity"/>
    <property type="evidence" value="ECO:0007669"/>
    <property type="project" value="UniProtKB-EC"/>
</dbReference>
<keyword evidence="3 9" id="KW-0436">Ligase</keyword>
<dbReference type="EC" id="6.2.1.1" evidence="2"/>
<dbReference type="EMBL" id="JH597768">
    <property type="protein sequence ID" value="EHP69181.1"/>
    <property type="molecule type" value="Genomic_DNA"/>
</dbReference>
<dbReference type="PANTHER" id="PTHR24095:SF14">
    <property type="entry name" value="ACETYL-COENZYME A SYNTHETASE 1"/>
    <property type="match status" value="1"/>
</dbReference>
<accession>H2C5V4</accession>
<evidence type="ECO:0000259" key="7">
    <source>
        <dbReference type="Pfam" id="PF13193"/>
    </source>
</evidence>
<evidence type="ECO:0000256" key="3">
    <source>
        <dbReference type="ARBA" id="ARBA00022598"/>
    </source>
</evidence>
<keyword evidence="10" id="KW-1185">Reference proteome</keyword>
<dbReference type="GO" id="GO:0006085">
    <property type="term" value="P:acetyl-CoA biosynthetic process"/>
    <property type="evidence" value="ECO:0007669"/>
    <property type="project" value="TreeGrafter"/>
</dbReference>
<dbReference type="OrthoDB" id="371752at2157"/>
<feature type="domain" description="AMP-binding enzyme C-terminal" evidence="7">
    <location>
        <begin position="498"/>
        <end position="573"/>
    </location>
</feature>
<sequence length="609" mass="68292">MTWIPGREWLEESNVAKWLAERGMDLSQFIEWTWRAPETFWPVFLKVLGLKFRREPERILDISKGKPWAKWFLGSRLNVTDMLELEGTSVISFNERGDVKVIYPDELLSKTKSVSSWLKKAGLKKGDRVAVYMPMTAEIVPVMLGIVRAGMIAVPLFSGFGEEPVRVRIEDSESKVIFTVTSYERKGREIDLSKNLEKLRVTKVALNEGRKEIKDYHDLKDVFKTGGDGYEESEAEDPMMIVYTSGTTGRPKGCVHVHGGFPIKASADMYFHFDVRKGETVSWITDMGWMMGPWLVFGSLLLRSNVALFDGVPSAVTLSQFIESTSLSILGMSATLIRTLRSQSPDLRLEVRVVGNTGEPIDPENWTWIQKVTSAPVINYSGGTEISGGILGNYVVKEMKPSGFNGSSPGIRAEVLLESGQPAPPNVEGELVVMSIWPGMTRGFWRDEERYLKTYWSKWEGVWVHGDLAMRDEEGHFYIVGRSDDTIKVAGKRVGPGEIEAVINSHPKVVESACVGIPDPMKGEKIVCLVVPKEESRELTEEILAYAVERIGKALSPSEVKVVPELPKTRNAKIMRRLIRNVILGRELGDVSSLENPWALDHIKKIFSL</sequence>
<dbReference type="GO" id="GO:0005524">
    <property type="term" value="F:ATP binding"/>
    <property type="evidence" value="ECO:0007669"/>
    <property type="project" value="UniProtKB-KW"/>
</dbReference>
<evidence type="ECO:0000313" key="9">
    <source>
        <dbReference type="EMBL" id="EHP69181.1"/>
    </source>
</evidence>
<organism evidence="9 10">
    <name type="scientific">Metallosphaera yellowstonensis MK1</name>
    <dbReference type="NCBI Taxonomy" id="671065"/>
    <lineage>
        <taxon>Archaea</taxon>
        <taxon>Thermoproteota</taxon>
        <taxon>Thermoprotei</taxon>
        <taxon>Sulfolobales</taxon>
        <taxon>Sulfolobaceae</taxon>
        <taxon>Metallosphaera</taxon>
    </lineage>
</organism>
<name>H2C5V4_9CREN</name>
<dbReference type="Pfam" id="PF00501">
    <property type="entry name" value="AMP-binding"/>
    <property type="match status" value="1"/>
</dbReference>
<dbReference type="Pfam" id="PF13193">
    <property type="entry name" value="AMP-binding_C"/>
    <property type="match status" value="1"/>
</dbReference>
<evidence type="ECO:0000313" key="10">
    <source>
        <dbReference type="Proteomes" id="UP000003980"/>
    </source>
</evidence>
<feature type="domain" description="Acetyl-coenzyme A synthetase N-terminal" evidence="8">
    <location>
        <begin position="29"/>
        <end position="80"/>
    </location>
</feature>
<keyword evidence="4" id="KW-0547">Nucleotide-binding</keyword>
<dbReference type="PROSITE" id="PS00455">
    <property type="entry name" value="AMP_BINDING"/>
    <property type="match status" value="1"/>
</dbReference>
<evidence type="ECO:0000256" key="1">
    <source>
        <dbReference type="ARBA" id="ARBA00006432"/>
    </source>
</evidence>
<dbReference type="InterPro" id="IPR025110">
    <property type="entry name" value="AMP-bd_C"/>
</dbReference>
<dbReference type="RefSeq" id="WP_009072951.1">
    <property type="nucleotide sequence ID" value="NZ_JH597768.1"/>
</dbReference>
<dbReference type="HOGENOM" id="CLU_000022_3_6_2"/>
<dbReference type="PANTHER" id="PTHR24095">
    <property type="entry name" value="ACETYL-COENZYME A SYNTHETASE"/>
    <property type="match status" value="1"/>
</dbReference>
<dbReference type="InterPro" id="IPR032387">
    <property type="entry name" value="ACAS_N"/>
</dbReference>
<comment type="similarity">
    <text evidence="1">Belongs to the ATP-dependent AMP-binding enzyme family.</text>
</comment>
<dbReference type="InterPro" id="IPR000873">
    <property type="entry name" value="AMP-dep_synth/lig_dom"/>
</dbReference>
<evidence type="ECO:0000256" key="4">
    <source>
        <dbReference type="ARBA" id="ARBA00022741"/>
    </source>
</evidence>
<dbReference type="InterPro" id="IPR042099">
    <property type="entry name" value="ANL_N_sf"/>
</dbReference>
<feature type="domain" description="AMP-dependent synthetase/ligase" evidence="6">
    <location>
        <begin position="106"/>
        <end position="445"/>
    </location>
</feature>
<evidence type="ECO:0000256" key="2">
    <source>
        <dbReference type="ARBA" id="ARBA00013275"/>
    </source>
</evidence>
<proteinExistence type="inferred from homology"/>
<dbReference type="Gene3D" id="3.40.50.12780">
    <property type="entry name" value="N-terminal domain of ligase-like"/>
    <property type="match status" value="1"/>
</dbReference>
<protein>
    <recommendedName>
        <fullName evidence="2">acetate--CoA ligase</fullName>
        <ecNumber evidence="2">6.2.1.1</ecNumber>
    </recommendedName>
</protein>
<dbReference type="InterPro" id="IPR020845">
    <property type="entry name" value="AMP-binding_CS"/>
</dbReference>
<dbReference type="AlphaFoldDB" id="H2C5V4"/>
<reference evidence="9 10" key="1">
    <citation type="submission" date="2012-01" db="EMBL/GenBank/DDBJ databases">
        <title>Improved High-Quality Draft sequence of Metallosphaera yellowstonensis MK1.</title>
        <authorList>
            <consortium name="US DOE Joint Genome Institute"/>
            <person name="Lucas S."/>
            <person name="Han J."/>
            <person name="Cheng J.-F."/>
            <person name="Goodwin L."/>
            <person name="Pitluck S."/>
            <person name="Peters L."/>
            <person name="Teshima H."/>
            <person name="Detter J.C."/>
            <person name="Han C."/>
            <person name="Tapia R."/>
            <person name="Land M."/>
            <person name="Hauser L."/>
            <person name="Kyrpides N."/>
            <person name="Kozubal M."/>
            <person name="Macur R.E."/>
            <person name="Jay Z."/>
            <person name="Inskeep W."/>
            <person name="Woyke T."/>
        </authorList>
    </citation>
    <scope>NUCLEOTIDE SEQUENCE [LARGE SCALE GENOMIC DNA]</scope>
    <source>
        <strain evidence="9 10">MK1</strain>
    </source>
</reference>
<evidence type="ECO:0000256" key="5">
    <source>
        <dbReference type="ARBA" id="ARBA00022840"/>
    </source>
</evidence>
<dbReference type="eggNOG" id="arCOG01529">
    <property type="taxonomic scope" value="Archaea"/>
</dbReference>
<keyword evidence="5" id="KW-0067">ATP-binding</keyword>
<gene>
    <name evidence="9" type="ORF">MetMK1DRAFT_00019270</name>
</gene>
<dbReference type="Pfam" id="PF16177">
    <property type="entry name" value="ACAS_N"/>
    <property type="match status" value="1"/>
</dbReference>
<dbReference type="Gene3D" id="3.30.300.30">
    <property type="match status" value="1"/>
</dbReference>
<dbReference type="InterPro" id="IPR045851">
    <property type="entry name" value="AMP-bd_C_sf"/>
</dbReference>
<dbReference type="SUPFAM" id="SSF56801">
    <property type="entry name" value="Acetyl-CoA synthetase-like"/>
    <property type="match status" value="1"/>
</dbReference>
<evidence type="ECO:0000259" key="8">
    <source>
        <dbReference type="Pfam" id="PF16177"/>
    </source>
</evidence>